<gene>
    <name evidence="1" type="ORF">ACFO3O_21610</name>
</gene>
<accession>A0ABV9I2V4</accession>
<dbReference type="EMBL" id="JBHSFV010000021">
    <property type="protein sequence ID" value="MFC4636518.1"/>
    <property type="molecule type" value="Genomic_DNA"/>
</dbReference>
<evidence type="ECO:0000313" key="1">
    <source>
        <dbReference type="EMBL" id="MFC4636518.1"/>
    </source>
</evidence>
<dbReference type="Gene3D" id="3.30.530.20">
    <property type="match status" value="1"/>
</dbReference>
<organism evidence="1 2">
    <name type="scientific">Dokdonia ponticola</name>
    <dbReference type="NCBI Taxonomy" id="2041041"/>
    <lineage>
        <taxon>Bacteria</taxon>
        <taxon>Pseudomonadati</taxon>
        <taxon>Bacteroidota</taxon>
        <taxon>Flavobacteriia</taxon>
        <taxon>Flavobacteriales</taxon>
        <taxon>Flavobacteriaceae</taxon>
        <taxon>Dokdonia</taxon>
    </lineage>
</organism>
<dbReference type="Proteomes" id="UP001596043">
    <property type="component" value="Unassembled WGS sequence"/>
</dbReference>
<dbReference type="SUPFAM" id="SSF55961">
    <property type="entry name" value="Bet v1-like"/>
    <property type="match status" value="1"/>
</dbReference>
<protein>
    <submittedName>
        <fullName evidence="1">SRPBCC family protein</fullName>
    </submittedName>
</protein>
<keyword evidence="2" id="KW-1185">Reference proteome</keyword>
<dbReference type="InterPro" id="IPR019587">
    <property type="entry name" value="Polyketide_cyclase/dehydratase"/>
</dbReference>
<dbReference type="RefSeq" id="WP_379982784.1">
    <property type="nucleotide sequence ID" value="NZ_JBHSFV010000021.1"/>
</dbReference>
<comment type="caution">
    <text evidence="1">The sequence shown here is derived from an EMBL/GenBank/DDBJ whole genome shotgun (WGS) entry which is preliminary data.</text>
</comment>
<proteinExistence type="predicted"/>
<dbReference type="InterPro" id="IPR023393">
    <property type="entry name" value="START-like_dom_sf"/>
</dbReference>
<sequence length="175" mass="20044">MMILIYIVAALLVVLIILAAVAPKTYDVSRSILIDKPKEVVFPYLKMIKNQDHWSPWKQKDPNMEQKYTGTDGEVGFKAYWKGNKEVGEGSQMIKNMVENERIDTYIVFLKPWKSESDGYYTLEDAGPGQTKVVWGFKGKNKFPATLFMLFYNMDKAVGKDFEDGLQNLKTILEA</sequence>
<dbReference type="CDD" id="cd07818">
    <property type="entry name" value="SRPBCC_1"/>
    <property type="match status" value="1"/>
</dbReference>
<reference evidence="2" key="1">
    <citation type="journal article" date="2019" name="Int. J. Syst. Evol. Microbiol.">
        <title>The Global Catalogue of Microorganisms (GCM) 10K type strain sequencing project: providing services to taxonomists for standard genome sequencing and annotation.</title>
        <authorList>
            <consortium name="The Broad Institute Genomics Platform"/>
            <consortium name="The Broad Institute Genome Sequencing Center for Infectious Disease"/>
            <person name="Wu L."/>
            <person name="Ma J."/>
        </authorList>
    </citation>
    <scope>NUCLEOTIDE SEQUENCE [LARGE SCALE GENOMIC DNA]</scope>
    <source>
        <strain evidence="2">YJ-61-S</strain>
    </source>
</reference>
<name>A0ABV9I2V4_9FLAO</name>
<evidence type="ECO:0000313" key="2">
    <source>
        <dbReference type="Proteomes" id="UP001596043"/>
    </source>
</evidence>
<dbReference type="Pfam" id="PF10604">
    <property type="entry name" value="Polyketide_cyc2"/>
    <property type="match status" value="1"/>
</dbReference>